<dbReference type="RefSeq" id="WP_237056764.1">
    <property type="nucleotide sequence ID" value="NZ_JAKJPO010000019.1"/>
</dbReference>
<keyword evidence="2" id="KW-1133">Transmembrane helix</keyword>
<evidence type="ECO:0008006" key="5">
    <source>
        <dbReference type="Google" id="ProtNLM"/>
    </source>
</evidence>
<feature type="transmembrane region" description="Helical" evidence="2">
    <location>
        <begin position="166"/>
        <end position="185"/>
    </location>
</feature>
<evidence type="ECO:0000256" key="1">
    <source>
        <dbReference type="SAM" id="MobiDB-lite"/>
    </source>
</evidence>
<feature type="region of interest" description="Disordered" evidence="1">
    <location>
        <begin position="227"/>
        <end position="256"/>
    </location>
</feature>
<feature type="transmembrane region" description="Helical" evidence="2">
    <location>
        <begin position="41"/>
        <end position="62"/>
    </location>
</feature>
<reference evidence="4" key="1">
    <citation type="submission" date="2022-01" db="EMBL/GenBank/DDBJ databases">
        <title>Lysobacter chinensis sp. nov., a bacterium isolated from cow dung compost.</title>
        <authorList>
            <person name="Zhou L.Y."/>
        </authorList>
    </citation>
    <scope>NUCLEOTIDE SEQUENCE [LARGE SCALE GENOMIC DNA]</scope>
    <source>
        <strain evidence="4">TLK-CK17</strain>
    </source>
</reference>
<organism evidence="3 4">
    <name type="scientific">Marilutibacter chinensis</name>
    <dbReference type="NCBI Taxonomy" id="2912247"/>
    <lineage>
        <taxon>Bacteria</taxon>
        <taxon>Pseudomonadati</taxon>
        <taxon>Pseudomonadota</taxon>
        <taxon>Gammaproteobacteria</taxon>
        <taxon>Lysobacterales</taxon>
        <taxon>Lysobacteraceae</taxon>
        <taxon>Marilutibacter</taxon>
    </lineage>
</organism>
<feature type="transmembrane region" description="Helical" evidence="2">
    <location>
        <begin position="68"/>
        <end position="87"/>
    </location>
</feature>
<evidence type="ECO:0000313" key="4">
    <source>
        <dbReference type="Proteomes" id="UP001430796"/>
    </source>
</evidence>
<reference evidence="3 4" key="3">
    <citation type="submission" date="2022-01" db="EMBL/GenBank/DDBJ databases">
        <authorList>
            <person name="Zhou L.Y."/>
        </authorList>
    </citation>
    <scope>NUCLEOTIDE SEQUENCE [LARGE SCALE GENOMIC DNA]</scope>
    <source>
        <strain evidence="3 4">TLK-CK17</strain>
    </source>
</reference>
<evidence type="ECO:0000256" key="2">
    <source>
        <dbReference type="SAM" id="Phobius"/>
    </source>
</evidence>
<protein>
    <recommendedName>
        <fullName evidence="5">DUF2306 domain-containing protein</fullName>
    </recommendedName>
</protein>
<feature type="transmembrane region" description="Helical" evidence="2">
    <location>
        <begin position="129"/>
        <end position="146"/>
    </location>
</feature>
<evidence type="ECO:0000313" key="3">
    <source>
        <dbReference type="EMBL" id="MCF7223634.1"/>
    </source>
</evidence>
<sequence length="256" mass="27927">MNAYTLVFVSHVAAGTVALASFWSAAMLRKGSLPHRRAGQVYLLAMAVVIASAVPLCVAQYLRGNPVTAAFLAYLVVITSTGVWSAWRAVRDKHDVVRYTGPVFVALGVLSLLSGLAVLALGYRIGSPLLMGFSSIGLAAGIDMLVKRARRDRLRARPRWWMVEHYTAMLGNGIATHIAFLGIGLPRLLPSLGGGTLQYLAWFGPLLVAVLAKLWLDRRWRLQTLPARPRPAASGRRDRTGRHRTTPHGSFLEPRA</sequence>
<dbReference type="EMBL" id="JAKJPO010000019">
    <property type="protein sequence ID" value="MCF7223634.1"/>
    <property type="molecule type" value="Genomic_DNA"/>
</dbReference>
<accession>A0ABS9HXM0</accession>
<proteinExistence type="predicted"/>
<name>A0ABS9HXM0_9GAMM</name>
<feature type="transmembrane region" description="Helical" evidence="2">
    <location>
        <begin position="197"/>
        <end position="216"/>
    </location>
</feature>
<keyword evidence="2" id="KW-0472">Membrane</keyword>
<reference evidence="3 4" key="2">
    <citation type="submission" date="2022-01" db="EMBL/GenBank/DDBJ databases">
        <title>Lysobacter chinensis sp. nov., a bacterium isolated from cow dung compost.</title>
        <authorList>
            <person name="Liu Y."/>
        </authorList>
    </citation>
    <scope>NUCLEOTIDE SEQUENCE [LARGE SCALE GENOMIC DNA]</scope>
    <source>
        <strain evidence="3 4">TLK-CK17</strain>
    </source>
</reference>
<gene>
    <name evidence="3" type="ORF">L3V18_17880</name>
</gene>
<feature type="transmembrane region" description="Helical" evidence="2">
    <location>
        <begin position="6"/>
        <end position="29"/>
    </location>
</feature>
<feature type="transmembrane region" description="Helical" evidence="2">
    <location>
        <begin position="99"/>
        <end position="123"/>
    </location>
</feature>
<keyword evidence="2" id="KW-0812">Transmembrane</keyword>
<comment type="caution">
    <text evidence="3">The sequence shown here is derived from an EMBL/GenBank/DDBJ whole genome shotgun (WGS) entry which is preliminary data.</text>
</comment>
<keyword evidence="4" id="KW-1185">Reference proteome</keyword>
<dbReference type="Proteomes" id="UP001430796">
    <property type="component" value="Unassembled WGS sequence"/>
</dbReference>